<accession>A0A1H4Y6H2</accession>
<gene>
    <name evidence="2" type="ORF">SAMN05444164_3799</name>
</gene>
<protein>
    <submittedName>
        <fullName evidence="2">Uncharacterized protein</fullName>
    </submittedName>
</protein>
<organism evidence="2 3">
    <name type="scientific">Bradyrhizobium erythrophlei</name>
    <dbReference type="NCBI Taxonomy" id="1437360"/>
    <lineage>
        <taxon>Bacteria</taxon>
        <taxon>Pseudomonadati</taxon>
        <taxon>Pseudomonadota</taxon>
        <taxon>Alphaproteobacteria</taxon>
        <taxon>Hyphomicrobiales</taxon>
        <taxon>Nitrobacteraceae</taxon>
        <taxon>Bradyrhizobium</taxon>
    </lineage>
</organism>
<dbReference type="AlphaFoldDB" id="A0A1H4Y6H2"/>
<dbReference type="Proteomes" id="UP000198992">
    <property type="component" value="Unassembled WGS sequence"/>
</dbReference>
<keyword evidence="1" id="KW-1133">Transmembrane helix</keyword>
<dbReference type="EMBL" id="FNTH01000001">
    <property type="protein sequence ID" value="SED13335.1"/>
    <property type="molecule type" value="Genomic_DNA"/>
</dbReference>
<reference evidence="2 3" key="1">
    <citation type="submission" date="2016-10" db="EMBL/GenBank/DDBJ databases">
        <authorList>
            <person name="de Groot N.N."/>
        </authorList>
    </citation>
    <scope>NUCLEOTIDE SEQUENCE [LARGE SCALE GENOMIC DNA]</scope>
    <source>
        <strain evidence="2 3">MT12</strain>
    </source>
</reference>
<proteinExistence type="predicted"/>
<sequence>MTPCAPLGFHFRNAAVLMALLGVPGLTVLLASVAGLVAARHRGRTIRLE</sequence>
<evidence type="ECO:0000313" key="3">
    <source>
        <dbReference type="Proteomes" id="UP000198992"/>
    </source>
</evidence>
<evidence type="ECO:0000313" key="2">
    <source>
        <dbReference type="EMBL" id="SED13335.1"/>
    </source>
</evidence>
<keyword evidence="1" id="KW-0812">Transmembrane</keyword>
<feature type="transmembrane region" description="Helical" evidence="1">
    <location>
        <begin position="15"/>
        <end position="39"/>
    </location>
</feature>
<name>A0A1H4Y6H2_9BRAD</name>
<keyword evidence="1" id="KW-0472">Membrane</keyword>
<evidence type="ECO:0000256" key="1">
    <source>
        <dbReference type="SAM" id="Phobius"/>
    </source>
</evidence>